<dbReference type="EMBL" id="JAGSSW010000002">
    <property type="protein sequence ID" value="MBR8463635.1"/>
    <property type="molecule type" value="Genomic_DNA"/>
</dbReference>
<sequence>MKKVYIASPYAGLRCDDNIRAYLALKVAKEAYMKVKKAGFVPVSPVIELDGKVDEATQRDIAINAGLDMLKDCDYIYFSTHPDAKFSKGMQIEREKARELFIPEITISTKSSVDILLGI</sequence>
<proteinExistence type="predicted"/>
<evidence type="ECO:0000313" key="3">
    <source>
        <dbReference type="Proteomes" id="UP000682951"/>
    </source>
</evidence>
<organism evidence="2 3">
    <name type="scientific">Campylobacter anatolicus</name>
    <dbReference type="NCBI Taxonomy" id="2829105"/>
    <lineage>
        <taxon>Bacteria</taxon>
        <taxon>Pseudomonadati</taxon>
        <taxon>Campylobacterota</taxon>
        <taxon>Epsilonproteobacteria</taxon>
        <taxon>Campylobacterales</taxon>
        <taxon>Campylobacteraceae</taxon>
        <taxon>Campylobacter</taxon>
    </lineage>
</organism>
<dbReference type="RefSeq" id="WP_212141730.1">
    <property type="nucleotide sequence ID" value="NZ_JAGSSW010000002.1"/>
</dbReference>
<reference evidence="2 3" key="1">
    <citation type="submission" date="2021-04" db="EMBL/GenBank/DDBJ databases">
        <title>Molecular and phenotypic characterization and identification of bacterial isolates recovered from the Anatolian ground squirrels (Spermophilus xanthoprymnus) and which have the potential to form a new species in the Campylobacter genus.</title>
        <authorList>
            <person name="Aydin F."/>
            <person name="Abay S."/>
            <person name="Kayman T."/>
            <person name="Karakaya E."/>
            <person name="Mustak H.K."/>
            <person name="Mustak I.B."/>
            <person name="Bilgin N."/>
            <person name="Duzler A."/>
            <person name="Sahin O."/>
            <person name="Guran O."/>
            <person name="Saticioglu I.B."/>
        </authorList>
    </citation>
    <scope>NUCLEOTIDE SEQUENCE [LARGE SCALE GENOMIC DNA]</scope>
    <source>
        <strain evidence="3">faydin-G24</strain>
    </source>
</reference>
<protein>
    <submittedName>
        <fullName evidence="2">DUF4406 domain-containing protein</fullName>
    </submittedName>
</protein>
<keyword evidence="3" id="KW-1185">Reference proteome</keyword>
<dbReference type="Proteomes" id="UP000682951">
    <property type="component" value="Unassembled WGS sequence"/>
</dbReference>
<evidence type="ECO:0000259" key="1">
    <source>
        <dbReference type="Pfam" id="PF24963"/>
    </source>
</evidence>
<accession>A0ABS5HHB6</accession>
<comment type="caution">
    <text evidence="2">The sequence shown here is derived from an EMBL/GenBank/DDBJ whole genome shotgun (WGS) entry which is preliminary data.</text>
</comment>
<dbReference type="Pfam" id="PF24963">
    <property type="entry name" value="DUF7768"/>
    <property type="match status" value="1"/>
</dbReference>
<name>A0ABS5HHB6_9BACT</name>
<gene>
    <name evidence="2" type="ORF">KDD93_03485</name>
</gene>
<dbReference type="Gene3D" id="3.40.50.10400">
    <property type="entry name" value="Hypothetical protein PA1492"/>
    <property type="match status" value="1"/>
</dbReference>
<feature type="domain" description="DUF7768" evidence="1">
    <location>
        <begin position="2"/>
        <end position="103"/>
    </location>
</feature>
<dbReference type="InterPro" id="IPR056670">
    <property type="entry name" value="DUF7768"/>
</dbReference>
<evidence type="ECO:0000313" key="2">
    <source>
        <dbReference type="EMBL" id="MBR8463635.1"/>
    </source>
</evidence>